<keyword evidence="7 9" id="KW-0687">Ribonucleoprotein</keyword>
<evidence type="ECO:0000256" key="6">
    <source>
        <dbReference type="ARBA" id="ARBA00022980"/>
    </source>
</evidence>
<sequence>MVKKSISKKPKESIKKDEGKKEILDKSRAYSAQEAIGLVKKLSKTKFDASVEVHFRLGIDPKKGEQQIRSTVGLPHGTGKTVKVAAFVGNDKVKAVKEAGADYVGGDDLIAEIKKTEKTDFQVAVAEPAMMKNLSQIAKILGTRGLMPSPKNETVTPNPAKAVMELKKGKVSFKNDDTGNVHVAIGKISFDESKLLENYNSISEAIKKAKPSGSKGVFLKNISINSTMGPGIKVEVN</sequence>
<dbReference type="GO" id="GO:0006417">
    <property type="term" value="P:regulation of translation"/>
    <property type="evidence" value="ECO:0007669"/>
    <property type="project" value="UniProtKB-KW"/>
</dbReference>
<evidence type="ECO:0000256" key="10">
    <source>
        <dbReference type="RuleBase" id="RU000659"/>
    </source>
</evidence>
<dbReference type="NCBIfam" id="TIGR01169">
    <property type="entry name" value="rplA_bact"/>
    <property type="match status" value="1"/>
</dbReference>
<dbReference type="PANTHER" id="PTHR36427:SF3">
    <property type="entry name" value="LARGE RIBOSOMAL SUBUNIT PROTEIN UL1M"/>
    <property type="match status" value="1"/>
</dbReference>
<comment type="function">
    <text evidence="9">Protein L1 is also a translational repressor protein, it controls the translation of the L11 operon by binding to its mRNA.</text>
</comment>
<evidence type="ECO:0000256" key="3">
    <source>
        <dbReference type="ARBA" id="ARBA00022730"/>
    </source>
</evidence>
<dbReference type="EMBL" id="PCWW01000069">
    <property type="protein sequence ID" value="PIR12873.1"/>
    <property type="molecule type" value="Genomic_DNA"/>
</dbReference>
<dbReference type="PANTHER" id="PTHR36427">
    <property type="entry name" value="54S RIBOSOMAL PROTEIN L1, MITOCHONDRIAL"/>
    <property type="match status" value="1"/>
</dbReference>
<dbReference type="GO" id="GO:0019843">
    <property type="term" value="F:rRNA binding"/>
    <property type="evidence" value="ECO:0007669"/>
    <property type="project" value="UniProtKB-UniRule"/>
</dbReference>
<dbReference type="PROSITE" id="PS01199">
    <property type="entry name" value="RIBOSOMAL_L1"/>
    <property type="match status" value="1"/>
</dbReference>
<dbReference type="GO" id="GO:0015934">
    <property type="term" value="C:large ribosomal subunit"/>
    <property type="evidence" value="ECO:0007669"/>
    <property type="project" value="InterPro"/>
</dbReference>
<dbReference type="Gene3D" id="3.40.50.790">
    <property type="match status" value="1"/>
</dbReference>
<evidence type="ECO:0000313" key="12">
    <source>
        <dbReference type="Proteomes" id="UP000230869"/>
    </source>
</evidence>
<evidence type="ECO:0000256" key="7">
    <source>
        <dbReference type="ARBA" id="ARBA00023274"/>
    </source>
</evidence>
<evidence type="ECO:0000256" key="2">
    <source>
        <dbReference type="ARBA" id="ARBA00022491"/>
    </source>
</evidence>
<reference evidence="11 12" key="1">
    <citation type="submission" date="2017-09" db="EMBL/GenBank/DDBJ databases">
        <title>Depth-based differentiation of microbial function through sediment-hosted aquifers and enrichment of novel symbionts in the deep terrestrial subsurface.</title>
        <authorList>
            <person name="Probst A.J."/>
            <person name="Ladd B."/>
            <person name="Jarett J.K."/>
            <person name="Geller-Mcgrath D.E."/>
            <person name="Sieber C.M."/>
            <person name="Emerson J.B."/>
            <person name="Anantharaman K."/>
            <person name="Thomas B.C."/>
            <person name="Malmstrom R."/>
            <person name="Stieglmeier M."/>
            <person name="Klingl A."/>
            <person name="Woyke T."/>
            <person name="Ryan C.M."/>
            <person name="Banfield J.F."/>
        </authorList>
    </citation>
    <scope>NUCLEOTIDE SEQUENCE [LARGE SCALE GENOMIC DNA]</scope>
    <source>
        <strain evidence="11">CG11_big_fil_rev_8_21_14_0_20_39_10</strain>
    </source>
</reference>
<dbReference type="SUPFAM" id="SSF56808">
    <property type="entry name" value="Ribosomal protein L1"/>
    <property type="match status" value="1"/>
</dbReference>
<comment type="similarity">
    <text evidence="1 9 10">Belongs to the universal ribosomal protein uL1 family.</text>
</comment>
<keyword evidence="9" id="KW-0820">tRNA-binding</keyword>
<dbReference type="GO" id="GO:0006412">
    <property type="term" value="P:translation"/>
    <property type="evidence" value="ECO:0007669"/>
    <property type="project" value="UniProtKB-UniRule"/>
</dbReference>
<dbReference type="InterPro" id="IPR002143">
    <property type="entry name" value="Ribosomal_uL1"/>
</dbReference>
<proteinExistence type="inferred from homology"/>
<comment type="caution">
    <text evidence="11">The sequence shown here is derived from an EMBL/GenBank/DDBJ whole genome shotgun (WGS) entry which is preliminary data.</text>
</comment>
<dbReference type="PIRSF" id="PIRSF002155">
    <property type="entry name" value="Ribosomal_L1"/>
    <property type="match status" value="1"/>
</dbReference>
<protein>
    <recommendedName>
        <fullName evidence="8 9">Large ribosomal subunit protein uL1</fullName>
    </recommendedName>
</protein>
<keyword evidence="6 9" id="KW-0689">Ribosomal protein</keyword>
<name>A0A2M6K850_9BACT</name>
<gene>
    <name evidence="9 11" type="primary">rplA</name>
    <name evidence="11" type="ORF">COV49_04015</name>
</gene>
<keyword evidence="5 9" id="KW-0694">RNA-binding</keyword>
<evidence type="ECO:0000256" key="8">
    <source>
        <dbReference type="ARBA" id="ARBA00035241"/>
    </source>
</evidence>
<dbReference type="GO" id="GO:0003735">
    <property type="term" value="F:structural constituent of ribosome"/>
    <property type="evidence" value="ECO:0007669"/>
    <property type="project" value="InterPro"/>
</dbReference>
<dbReference type="FunFam" id="3.40.50.790:FF:000001">
    <property type="entry name" value="50S ribosomal protein L1"/>
    <property type="match status" value="1"/>
</dbReference>
<evidence type="ECO:0000313" key="11">
    <source>
        <dbReference type="EMBL" id="PIR12873.1"/>
    </source>
</evidence>
<dbReference type="InterPro" id="IPR023673">
    <property type="entry name" value="Ribosomal_uL1_CS"/>
</dbReference>
<evidence type="ECO:0000256" key="1">
    <source>
        <dbReference type="ARBA" id="ARBA00010531"/>
    </source>
</evidence>
<evidence type="ECO:0000256" key="4">
    <source>
        <dbReference type="ARBA" id="ARBA00022845"/>
    </source>
</evidence>
<evidence type="ECO:0000256" key="9">
    <source>
        <dbReference type="HAMAP-Rule" id="MF_01318"/>
    </source>
</evidence>
<keyword evidence="3 9" id="KW-0699">rRNA-binding</keyword>
<dbReference type="InterPro" id="IPR023674">
    <property type="entry name" value="Ribosomal_uL1-like"/>
</dbReference>
<dbReference type="HAMAP" id="MF_01318_B">
    <property type="entry name" value="Ribosomal_uL1_B"/>
    <property type="match status" value="1"/>
</dbReference>
<dbReference type="GO" id="GO:0000049">
    <property type="term" value="F:tRNA binding"/>
    <property type="evidence" value="ECO:0007669"/>
    <property type="project" value="UniProtKB-KW"/>
</dbReference>
<comment type="function">
    <text evidence="9">Binds directly to 23S rRNA. The L1 stalk is quite mobile in the ribosome, and is involved in E site tRNA release.</text>
</comment>
<accession>A0A2M6K850</accession>
<dbReference type="InterPro" id="IPR028364">
    <property type="entry name" value="Ribosomal_uL1/biogenesis"/>
</dbReference>
<organism evidence="11 12">
    <name type="scientific">Candidatus Falkowbacteria bacterium CG11_big_fil_rev_8_21_14_0_20_39_10</name>
    <dbReference type="NCBI Taxonomy" id="1974570"/>
    <lineage>
        <taxon>Bacteria</taxon>
        <taxon>Candidatus Falkowiibacteriota</taxon>
    </lineage>
</organism>
<dbReference type="InterPro" id="IPR016095">
    <property type="entry name" value="Ribosomal_uL1_3-a/b-sand"/>
</dbReference>
<comment type="subunit">
    <text evidence="9">Part of the 50S ribosomal subunit.</text>
</comment>
<dbReference type="Pfam" id="PF00687">
    <property type="entry name" value="Ribosomal_L1"/>
    <property type="match status" value="1"/>
</dbReference>
<keyword evidence="2 9" id="KW-0678">Repressor</keyword>
<keyword evidence="4 9" id="KW-0810">Translation regulation</keyword>
<dbReference type="CDD" id="cd00403">
    <property type="entry name" value="Ribosomal_L1"/>
    <property type="match status" value="1"/>
</dbReference>
<dbReference type="Gene3D" id="3.30.190.20">
    <property type="match status" value="1"/>
</dbReference>
<evidence type="ECO:0000256" key="5">
    <source>
        <dbReference type="ARBA" id="ARBA00022884"/>
    </source>
</evidence>
<dbReference type="Proteomes" id="UP000230869">
    <property type="component" value="Unassembled WGS sequence"/>
</dbReference>
<dbReference type="InterPro" id="IPR005878">
    <property type="entry name" value="Ribosom_uL1_bac-type"/>
</dbReference>
<dbReference type="AlphaFoldDB" id="A0A2M6K850"/>